<dbReference type="SUPFAM" id="SSF51679">
    <property type="entry name" value="Bacterial luciferase-like"/>
    <property type="match status" value="1"/>
</dbReference>
<evidence type="ECO:0000256" key="1">
    <source>
        <dbReference type="ARBA" id="ARBA00023002"/>
    </source>
</evidence>
<feature type="domain" description="Luciferase-like" evidence="2">
    <location>
        <begin position="18"/>
        <end position="301"/>
    </location>
</feature>
<protein>
    <submittedName>
        <fullName evidence="3">LLM class flavin-dependent oxidoreductase</fullName>
    </submittedName>
</protein>
<proteinExistence type="predicted"/>
<evidence type="ECO:0000313" key="4">
    <source>
        <dbReference type="Proteomes" id="UP001425155"/>
    </source>
</evidence>
<dbReference type="InterPro" id="IPR050564">
    <property type="entry name" value="F420-G6PD/mer"/>
</dbReference>
<evidence type="ECO:0000259" key="2">
    <source>
        <dbReference type="Pfam" id="PF00296"/>
    </source>
</evidence>
<dbReference type="RefSeq" id="WP_342113483.1">
    <property type="nucleotide sequence ID" value="NZ_JBCAUN010000002.1"/>
</dbReference>
<dbReference type="Proteomes" id="UP001425155">
    <property type="component" value="Unassembled WGS sequence"/>
</dbReference>
<gene>
    <name evidence="3" type="ORF">WJX64_09660</name>
</gene>
<dbReference type="EMBL" id="JBCLVG010000002">
    <property type="protein sequence ID" value="MEN1946813.1"/>
    <property type="molecule type" value="Genomic_DNA"/>
</dbReference>
<keyword evidence="1" id="KW-0560">Oxidoreductase</keyword>
<dbReference type="InterPro" id="IPR011251">
    <property type="entry name" value="Luciferase-like_dom"/>
</dbReference>
<name>A0ABU9W492_9MICO</name>
<dbReference type="PANTHER" id="PTHR43244">
    <property type="match status" value="1"/>
</dbReference>
<sequence>MTDSPRATVGVMLPRDLPAADVIRYARRAEQLGFAELWVVEDLGFRGGIAQAASVLASTSRIVVGIGILPAGARNAAFAAMELATLEQLFPGRLIAGIGHGMPHWMRSLGAWPASPLTLLEEYLTTVRGLLAGQRIDTADSARYVKLADTALEPSSTPDAAPPVLAGVRGPKSLAVSGRAADGTILAEPAGPEYARAALGHIAAAGAHRLVTFNIGSVHPDAAAAIDAARPGLSAIGEPDWAPHIEPLPFAAEFAALRADSASGEDFVHRMPAEWVPQLALAGTTDQVRARLAELAAAGVTSSVFIPVGDPFEALESLATVF</sequence>
<organism evidence="3 4">
    <name type="scientific">Leifsonia stereocauli</name>
    <dbReference type="NCBI Taxonomy" id="3134136"/>
    <lineage>
        <taxon>Bacteria</taxon>
        <taxon>Bacillati</taxon>
        <taxon>Actinomycetota</taxon>
        <taxon>Actinomycetes</taxon>
        <taxon>Micrococcales</taxon>
        <taxon>Microbacteriaceae</taxon>
        <taxon>Leifsonia</taxon>
    </lineage>
</organism>
<accession>A0ABU9W492</accession>
<dbReference type="PANTHER" id="PTHR43244:SF1">
    <property type="entry name" value="5,10-METHYLENETETRAHYDROMETHANOPTERIN REDUCTASE"/>
    <property type="match status" value="1"/>
</dbReference>
<evidence type="ECO:0000313" key="3">
    <source>
        <dbReference type="EMBL" id="MEN1946813.1"/>
    </source>
</evidence>
<dbReference type="Gene3D" id="3.20.20.30">
    <property type="entry name" value="Luciferase-like domain"/>
    <property type="match status" value="1"/>
</dbReference>
<dbReference type="Pfam" id="PF00296">
    <property type="entry name" value="Bac_luciferase"/>
    <property type="match status" value="1"/>
</dbReference>
<comment type="caution">
    <text evidence="3">The sequence shown here is derived from an EMBL/GenBank/DDBJ whole genome shotgun (WGS) entry which is preliminary data.</text>
</comment>
<dbReference type="CDD" id="cd01097">
    <property type="entry name" value="Tetrahydromethanopterin_reductase"/>
    <property type="match status" value="1"/>
</dbReference>
<dbReference type="InterPro" id="IPR036661">
    <property type="entry name" value="Luciferase-like_sf"/>
</dbReference>
<keyword evidence="4" id="KW-1185">Reference proteome</keyword>
<reference evidence="3 4" key="1">
    <citation type="submission" date="2024-03" db="EMBL/GenBank/DDBJ databases">
        <title>YIM 134122 draft genome.</title>
        <authorList>
            <person name="Zuo S."/>
            <person name="Xiong L."/>
        </authorList>
    </citation>
    <scope>NUCLEOTIDE SEQUENCE [LARGE SCALE GENOMIC DNA]</scope>
    <source>
        <strain evidence="3 4">YIM 134122</strain>
    </source>
</reference>